<dbReference type="Pfam" id="PF13489">
    <property type="entry name" value="Methyltransf_23"/>
    <property type="match status" value="1"/>
</dbReference>
<accession>A0A1F7GB97</accession>
<evidence type="ECO:0000313" key="2">
    <source>
        <dbReference type="Proteomes" id="UP000177208"/>
    </source>
</evidence>
<dbReference type="PANTHER" id="PTHR43861:SF6">
    <property type="entry name" value="METHYLTRANSFERASE TYPE 11"/>
    <property type="match status" value="1"/>
</dbReference>
<evidence type="ECO:0000313" key="1">
    <source>
        <dbReference type="EMBL" id="OGK16191.1"/>
    </source>
</evidence>
<dbReference type="EMBL" id="MFZG01000026">
    <property type="protein sequence ID" value="OGK16191.1"/>
    <property type="molecule type" value="Genomic_DNA"/>
</dbReference>
<dbReference type="InterPro" id="IPR029063">
    <property type="entry name" value="SAM-dependent_MTases_sf"/>
</dbReference>
<dbReference type="SUPFAM" id="SSF53335">
    <property type="entry name" value="S-adenosyl-L-methionine-dependent methyltransferases"/>
    <property type="match status" value="1"/>
</dbReference>
<gene>
    <name evidence="1" type="ORF">A2774_04930</name>
</gene>
<dbReference type="PANTHER" id="PTHR43861">
    <property type="entry name" value="TRANS-ACONITATE 2-METHYLTRANSFERASE-RELATED"/>
    <property type="match status" value="1"/>
</dbReference>
<dbReference type="Proteomes" id="UP000177208">
    <property type="component" value="Unassembled WGS sequence"/>
</dbReference>
<protein>
    <recommendedName>
        <fullName evidence="3">Methyltransferase type 11 domain-containing protein</fullName>
    </recommendedName>
</protein>
<organism evidence="1 2">
    <name type="scientific">Candidatus Roizmanbacteria bacterium RIFCSPHIGHO2_01_FULL_39_12c</name>
    <dbReference type="NCBI Taxonomy" id="1802031"/>
    <lineage>
        <taxon>Bacteria</taxon>
        <taxon>Candidatus Roizmaniibacteriota</taxon>
    </lineage>
</organism>
<dbReference type="CDD" id="cd02440">
    <property type="entry name" value="AdoMet_MTases"/>
    <property type="match status" value="1"/>
</dbReference>
<proteinExistence type="predicted"/>
<comment type="caution">
    <text evidence="1">The sequence shown here is derived from an EMBL/GenBank/DDBJ whole genome shotgun (WGS) entry which is preliminary data.</text>
</comment>
<dbReference type="Gene3D" id="3.40.50.150">
    <property type="entry name" value="Vaccinia Virus protein VP39"/>
    <property type="match status" value="1"/>
</dbReference>
<sequence length="336" mass="39595">MIKQVCAICEKNNYTVLYPENFDIAKINSRIFSARRLPDRIHYRIVKCKNCNLVYSTPILEYAKIEKLYKKSFTSYDEHLENLQETYGYYLRELNKFRNSKLETRNNFQKPKIKNSKRFENLKFKNSNLFRISDLGFRISQPMTLLEIGCGNGFFLKEAYRQGFDVYGVEPGKSSVAKAKPVIRKKIIVDIFKPGQFEKNFFDVICCFQTFDHIPNPNTMLDESYKILKKDGLMLFFNHDAGAWQNKLLGEKSPIIDIEHTYLFDKQTMRQIFEKHKFKVRDVKSSFNVHRLSYWLHLFPIPGPIKIPLIKLLDFTGLGKIKIKMYPGNLTLFAQK</sequence>
<evidence type="ECO:0008006" key="3">
    <source>
        <dbReference type="Google" id="ProtNLM"/>
    </source>
</evidence>
<name>A0A1F7GB97_9BACT</name>
<dbReference type="AlphaFoldDB" id="A0A1F7GB97"/>
<reference evidence="1 2" key="1">
    <citation type="journal article" date="2016" name="Nat. Commun.">
        <title>Thousands of microbial genomes shed light on interconnected biogeochemical processes in an aquifer system.</title>
        <authorList>
            <person name="Anantharaman K."/>
            <person name="Brown C.T."/>
            <person name="Hug L.A."/>
            <person name="Sharon I."/>
            <person name="Castelle C.J."/>
            <person name="Probst A.J."/>
            <person name="Thomas B.C."/>
            <person name="Singh A."/>
            <person name="Wilkins M.J."/>
            <person name="Karaoz U."/>
            <person name="Brodie E.L."/>
            <person name="Williams K.H."/>
            <person name="Hubbard S.S."/>
            <person name="Banfield J.F."/>
        </authorList>
    </citation>
    <scope>NUCLEOTIDE SEQUENCE [LARGE SCALE GENOMIC DNA]</scope>
</reference>